<evidence type="ECO:0000313" key="3">
    <source>
        <dbReference type="Proteomes" id="UP000236047"/>
    </source>
</evidence>
<dbReference type="Proteomes" id="UP000236047">
    <property type="component" value="Unassembled WGS sequence"/>
</dbReference>
<dbReference type="EMBL" id="LJSN01000002">
    <property type="protein sequence ID" value="PNE42650.1"/>
    <property type="molecule type" value="Genomic_DNA"/>
</dbReference>
<proteinExistence type="predicted"/>
<feature type="compositionally biased region" description="Basic and acidic residues" evidence="1">
    <location>
        <begin position="94"/>
        <end position="103"/>
    </location>
</feature>
<organism evidence="2 3">
    <name type="scientific">Streptomyces noursei</name>
    <name type="common">Streptomyces albulus</name>
    <dbReference type="NCBI Taxonomy" id="1971"/>
    <lineage>
        <taxon>Bacteria</taxon>
        <taxon>Bacillati</taxon>
        <taxon>Actinomycetota</taxon>
        <taxon>Actinomycetes</taxon>
        <taxon>Kitasatosporales</taxon>
        <taxon>Streptomycetaceae</taxon>
        <taxon>Streptomyces</taxon>
    </lineage>
</organism>
<feature type="region of interest" description="Disordered" evidence="1">
    <location>
        <begin position="86"/>
        <end position="106"/>
    </location>
</feature>
<name>A0A2N8PNS3_STRNR</name>
<comment type="caution">
    <text evidence="2">The sequence shown here is derived from an EMBL/GenBank/DDBJ whole genome shotgun (WGS) entry which is preliminary data.</text>
</comment>
<sequence length="133" mass="13889">MLDVTPLQTAVDALADRLRALPQSALRRGAAAEGLALARELTARAQRIERPGERPRELPDAGMFAVGDQLAVAGHDLVEALRAAAGAPEGGTADGRDAAEADVKAAPAEQLAEAVRRVREAAQSEAMTRSARM</sequence>
<dbReference type="RefSeq" id="WP_073443108.1">
    <property type="nucleotide sequence ID" value="NZ_LJSN01000002.1"/>
</dbReference>
<evidence type="ECO:0000313" key="2">
    <source>
        <dbReference type="EMBL" id="PNE42650.1"/>
    </source>
</evidence>
<keyword evidence="3" id="KW-1185">Reference proteome</keyword>
<evidence type="ECO:0000256" key="1">
    <source>
        <dbReference type="SAM" id="MobiDB-lite"/>
    </source>
</evidence>
<dbReference type="AlphaFoldDB" id="A0A2N8PNS3"/>
<protein>
    <submittedName>
        <fullName evidence="2">Uncharacterized protein</fullName>
    </submittedName>
</protein>
<accession>A0A2N8PNS3</accession>
<gene>
    <name evidence="2" type="ORF">AOB60_19760</name>
</gene>
<reference evidence="3" key="1">
    <citation type="submission" date="2015-09" db="EMBL/GenBank/DDBJ databases">
        <authorList>
            <person name="Graham D.E."/>
            <person name="Mahan K.M."/>
            <person name="Klingeman D.M."/>
            <person name="Fida T."/>
            <person name="Giannone R.J."/>
            <person name="Hettich R.L."/>
            <person name="Parry R.J."/>
            <person name="Spain J.C."/>
        </authorList>
    </citation>
    <scope>NUCLEOTIDE SEQUENCE [LARGE SCALE GENOMIC DNA]</scope>
    <source>
        <strain evidence="3">JCM 4701</strain>
    </source>
</reference>